<gene>
    <name evidence="2" type="ORF">H9872_02810</name>
</gene>
<sequence>DMKRALKISQSDSFVDQLPMGLDSPVSQGGSNFSGGQKQRLAIARALIKKVPVYVFDDSFSALDSKTDAALRKALKENMNDAVKIIIAQKVSTIMNADQILVLDEGKLVGIGNHETLMKNCSVYQAIANSQMNIKEV</sequence>
<organism evidence="2 3">
    <name type="scientific">Candidatus Cellulosilyticum pullistercoris</name>
    <dbReference type="NCBI Taxonomy" id="2838521"/>
    <lineage>
        <taxon>Bacteria</taxon>
        <taxon>Bacillati</taxon>
        <taxon>Bacillota</taxon>
        <taxon>Clostridia</taxon>
        <taxon>Lachnospirales</taxon>
        <taxon>Cellulosilyticaceae</taxon>
        <taxon>Cellulosilyticum</taxon>
    </lineage>
</organism>
<protein>
    <submittedName>
        <fullName evidence="2">ABC transporter ATP-binding protein/permease</fullName>
    </submittedName>
</protein>
<feature type="non-terminal residue" evidence="2">
    <location>
        <position position="1"/>
    </location>
</feature>
<keyword evidence="2" id="KW-0067">ATP-binding</keyword>
<dbReference type="PANTHER" id="PTHR43394">
    <property type="entry name" value="ATP-DEPENDENT PERMEASE MDL1, MITOCHONDRIAL"/>
    <property type="match status" value="1"/>
</dbReference>
<evidence type="ECO:0000259" key="1">
    <source>
        <dbReference type="Pfam" id="PF00005"/>
    </source>
</evidence>
<dbReference type="Gene3D" id="3.40.50.300">
    <property type="entry name" value="P-loop containing nucleotide triphosphate hydrolases"/>
    <property type="match status" value="1"/>
</dbReference>
<dbReference type="GO" id="GO:0090374">
    <property type="term" value="P:oligopeptide export from mitochondrion"/>
    <property type="evidence" value="ECO:0007669"/>
    <property type="project" value="TreeGrafter"/>
</dbReference>
<feature type="domain" description="ABC transporter" evidence="1">
    <location>
        <begin position="13"/>
        <end position="60"/>
    </location>
</feature>
<dbReference type="InterPro" id="IPR039421">
    <property type="entry name" value="Type_1_exporter"/>
</dbReference>
<dbReference type="InterPro" id="IPR003439">
    <property type="entry name" value="ABC_transporter-like_ATP-bd"/>
</dbReference>
<evidence type="ECO:0000313" key="2">
    <source>
        <dbReference type="EMBL" id="MBU3803678.1"/>
    </source>
</evidence>
<reference evidence="2" key="1">
    <citation type="journal article" date="2021" name="PeerJ">
        <title>Extensive microbial diversity within the chicken gut microbiome revealed by metagenomics and culture.</title>
        <authorList>
            <person name="Gilroy R."/>
            <person name="Ravi A."/>
            <person name="Getino M."/>
            <person name="Pursley I."/>
            <person name="Horton D.L."/>
            <person name="Alikhan N.F."/>
            <person name="Baker D."/>
            <person name="Gharbi K."/>
            <person name="Hall N."/>
            <person name="Watson M."/>
            <person name="Adriaenssens E.M."/>
            <person name="Foster-Nyarko E."/>
            <person name="Jarju S."/>
            <person name="Secka A."/>
            <person name="Antonio M."/>
            <person name="Oren A."/>
            <person name="Chaudhuri R.R."/>
            <person name="La Ragione R."/>
            <person name="Hildebrand F."/>
            <person name="Pallen M.J."/>
        </authorList>
    </citation>
    <scope>NUCLEOTIDE SEQUENCE</scope>
    <source>
        <strain evidence="2">B5-657</strain>
    </source>
</reference>
<dbReference type="GO" id="GO:0016887">
    <property type="term" value="F:ATP hydrolysis activity"/>
    <property type="evidence" value="ECO:0007669"/>
    <property type="project" value="InterPro"/>
</dbReference>
<comment type="caution">
    <text evidence="2">The sequence shown here is derived from an EMBL/GenBank/DDBJ whole genome shotgun (WGS) entry which is preliminary data.</text>
</comment>
<dbReference type="GO" id="GO:0015421">
    <property type="term" value="F:ABC-type oligopeptide transporter activity"/>
    <property type="evidence" value="ECO:0007669"/>
    <property type="project" value="TreeGrafter"/>
</dbReference>
<proteinExistence type="predicted"/>
<dbReference type="InterPro" id="IPR027417">
    <property type="entry name" value="P-loop_NTPase"/>
</dbReference>
<accession>A0A9E2KB17</accession>
<evidence type="ECO:0000313" key="3">
    <source>
        <dbReference type="Proteomes" id="UP000824229"/>
    </source>
</evidence>
<keyword evidence="2" id="KW-0547">Nucleotide-binding</keyword>
<dbReference type="EMBL" id="JAHLFQ010000054">
    <property type="protein sequence ID" value="MBU3803678.1"/>
    <property type="molecule type" value="Genomic_DNA"/>
</dbReference>
<name>A0A9E2KB17_9FIRM</name>
<dbReference type="GO" id="GO:0005524">
    <property type="term" value="F:ATP binding"/>
    <property type="evidence" value="ECO:0007669"/>
    <property type="project" value="UniProtKB-KW"/>
</dbReference>
<dbReference type="AlphaFoldDB" id="A0A9E2KB17"/>
<dbReference type="Pfam" id="PF00005">
    <property type="entry name" value="ABC_tran"/>
    <property type="match status" value="1"/>
</dbReference>
<dbReference type="Proteomes" id="UP000824229">
    <property type="component" value="Unassembled WGS sequence"/>
</dbReference>
<dbReference type="SUPFAM" id="SSF52540">
    <property type="entry name" value="P-loop containing nucleoside triphosphate hydrolases"/>
    <property type="match status" value="1"/>
</dbReference>
<reference evidence="2" key="2">
    <citation type="submission" date="2021-04" db="EMBL/GenBank/DDBJ databases">
        <authorList>
            <person name="Gilroy R."/>
        </authorList>
    </citation>
    <scope>NUCLEOTIDE SEQUENCE</scope>
    <source>
        <strain evidence="2">B5-657</strain>
    </source>
</reference>
<dbReference type="PANTHER" id="PTHR43394:SF1">
    <property type="entry name" value="ATP-BINDING CASSETTE SUB-FAMILY B MEMBER 10, MITOCHONDRIAL"/>
    <property type="match status" value="1"/>
</dbReference>